<evidence type="ECO:0000313" key="1">
    <source>
        <dbReference type="EMBL" id="MCI4382442.1"/>
    </source>
</evidence>
<gene>
    <name evidence="1" type="ORF">PGIGA_G00015060</name>
</gene>
<comment type="caution">
    <text evidence="1">The sequence shown here is derived from an EMBL/GenBank/DDBJ whole genome shotgun (WGS) entry which is preliminary data.</text>
</comment>
<dbReference type="Proteomes" id="UP000829447">
    <property type="component" value="Linkage Group LG10"/>
</dbReference>
<protein>
    <submittedName>
        <fullName evidence="1">Uncharacterized protein</fullName>
    </submittedName>
</protein>
<keyword evidence="2" id="KW-1185">Reference proteome</keyword>
<organism evidence="1 2">
    <name type="scientific">Pangasianodon gigas</name>
    <name type="common">Mekong giant catfish</name>
    <name type="synonym">Pangasius gigas</name>
    <dbReference type="NCBI Taxonomy" id="30993"/>
    <lineage>
        <taxon>Eukaryota</taxon>
        <taxon>Metazoa</taxon>
        <taxon>Chordata</taxon>
        <taxon>Craniata</taxon>
        <taxon>Vertebrata</taxon>
        <taxon>Euteleostomi</taxon>
        <taxon>Actinopterygii</taxon>
        <taxon>Neopterygii</taxon>
        <taxon>Teleostei</taxon>
        <taxon>Ostariophysi</taxon>
        <taxon>Siluriformes</taxon>
        <taxon>Pangasiidae</taxon>
        <taxon>Pangasianodon</taxon>
    </lineage>
</organism>
<accession>A0ACC5WTN9</accession>
<reference evidence="1 2" key="1">
    <citation type="journal article" date="2022" name="bioRxiv">
        <title>An ancient truncated duplication of the anti-Mullerian hormone receptor type 2 gene is a potential conserved master sex determinant in the Pangasiidae catfish family.</title>
        <authorList>
            <person name="Wen M."/>
            <person name="Pan Q."/>
            <person name="Jouanno E."/>
            <person name="Montfort J."/>
            <person name="Zahm M."/>
            <person name="Cabau C."/>
            <person name="Klopp C."/>
            <person name="Iampietro C."/>
            <person name="Roques C."/>
            <person name="Bouchez O."/>
            <person name="Castinel A."/>
            <person name="Donnadieu C."/>
            <person name="Parrinello H."/>
            <person name="Poncet C."/>
            <person name="Belmonte E."/>
            <person name="Gautier V."/>
            <person name="Avarre J.-C."/>
            <person name="Dugue R."/>
            <person name="Gustiano R."/>
            <person name="Ha T.T.T."/>
            <person name="Campet M."/>
            <person name="Sriphairoj K."/>
            <person name="Ribolli J."/>
            <person name="de Almeida F.L."/>
            <person name="Desvignes T."/>
            <person name="Postlethwait J.H."/>
            <person name="Bucao C.F."/>
            <person name="Robinson-Rechavi M."/>
            <person name="Bobe J."/>
            <person name="Herpin A."/>
            <person name="Guiguen Y."/>
        </authorList>
    </citation>
    <scope>NUCLEOTIDE SEQUENCE [LARGE SCALE GENOMIC DNA]</scope>
    <source>
        <strain evidence="1">YG-Dec2019</strain>
    </source>
</reference>
<proteinExistence type="predicted"/>
<evidence type="ECO:0000313" key="2">
    <source>
        <dbReference type="Proteomes" id="UP000829447"/>
    </source>
</evidence>
<sequence length="88" mass="9800">MKFGATLKSSRLLLEQAKELGLDIVGVSFHVDSGCTDPQMYAQAIADAHCIFDMGKPKPDERMYLCSIWSPTCNDLDCIMELCTLPDR</sequence>
<name>A0ACC5WTN9_PANGG</name>
<dbReference type="EMBL" id="CM040463">
    <property type="protein sequence ID" value="MCI4382442.1"/>
    <property type="molecule type" value="Genomic_DNA"/>
</dbReference>